<evidence type="ECO:0000313" key="19">
    <source>
        <dbReference type="Proteomes" id="UP000663722"/>
    </source>
</evidence>
<keyword evidence="6 9" id="KW-0627">Porphyrin biosynthesis</keyword>
<evidence type="ECO:0000256" key="7">
    <source>
        <dbReference type="ARBA" id="ARBA00047464"/>
    </source>
</evidence>
<name>A0A975BWR0_9BACT</name>
<evidence type="ECO:0000259" key="17">
    <source>
        <dbReference type="Pfam" id="PF05201"/>
    </source>
</evidence>
<dbReference type="InterPro" id="IPR015895">
    <property type="entry name" value="4pyrrol_synth_GluRdtase_N"/>
</dbReference>
<keyword evidence="4 9" id="KW-0521">NADP</keyword>
<dbReference type="InterPro" id="IPR000343">
    <property type="entry name" value="4pyrrol_synth_GluRdtase"/>
</dbReference>
<dbReference type="Proteomes" id="UP000663722">
    <property type="component" value="Chromosome"/>
</dbReference>
<dbReference type="InterPro" id="IPR036291">
    <property type="entry name" value="NAD(P)-bd_dom_sf"/>
</dbReference>
<organism evidence="18 19">
    <name type="scientific">Desulfonema magnum</name>
    <dbReference type="NCBI Taxonomy" id="45655"/>
    <lineage>
        <taxon>Bacteria</taxon>
        <taxon>Pseudomonadati</taxon>
        <taxon>Thermodesulfobacteriota</taxon>
        <taxon>Desulfobacteria</taxon>
        <taxon>Desulfobacterales</taxon>
        <taxon>Desulfococcaceae</taxon>
        <taxon>Desulfonema</taxon>
    </lineage>
</organism>
<evidence type="ECO:0000256" key="13">
    <source>
        <dbReference type="PIRSR" id="PIRSR000445-4"/>
    </source>
</evidence>
<feature type="domain" description="Quinate/shikimate 5-dehydrogenase/glutamyl-tRNA reductase" evidence="16">
    <location>
        <begin position="172"/>
        <end position="307"/>
    </location>
</feature>
<dbReference type="InterPro" id="IPR036343">
    <property type="entry name" value="GluRdtase_N_sf"/>
</dbReference>
<evidence type="ECO:0000256" key="4">
    <source>
        <dbReference type="ARBA" id="ARBA00022857"/>
    </source>
</evidence>
<keyword evidence="5 9" id="KW-0560">Oxidoreductase</keyword>
<dbReference type="KEGG" id="dmm:dnm_090200"/>
<dbReference type="PANTHER" id="PTHR43013:SF1">
    <property type="entry name" value="GLUTAMYL-TRNA REDUCTASE"/>
    <property type="match status" value="1"/>
</dbReference>
<dbReference type="GO" id="GO:0050661">
    <property type="term" value="F:NADP binding"/>
    <property type="evidence" value="ECO:0007669"/>
    <property type="project" value="InterPro"/>
</dbReference>
<evidence type="ECO:0000256" key="10">
    <source>
        <dbReference type="PIRSR" id="PIRSR000445-1"/>
    </source>
</evidence>
<dbReference type="Gene3D" id="3.30.460.30">
    <property type="entry name" value="Glutamyl-tRNA reductase, N-terminal domain"/>
    <property type="match status" value="1"/>
</dbReference>
<evidence type="ECO:0000256" key="5">
    <source>
        <dbReference type="ARBA" id="ARBA00023002"/>
    </source>
</evidence>
<evidence type="ECO:0000259" key="15">
    <source>
        <dbReference type="Pfam" id="PF00745"/>
    </source>
</evidence>
<dbReference type="AlphaFoldDB" id="A0A975BWR0"/>
<comment type="function">
    <text evidence="9">Catalyzes the NADPH-dependent reduction of glutamyl-tRNA(Glu) to glutamate 1-semialdehyde (GSA).</text>
</comment>
<feature type="binding site" evidence="9 11">
    <location>
        <position position="121"/>
    </location>
    <ligand>
        <name>substrate</name>
    </ligand>
</feature>
<dbReference type="InterPro" id="IPR006151">
    <property type="entry name" value="Shikm_DH/Glu-tRNA_Rdtase"/>
</dbReference>
<feature type="domain" description="Glutamyl-tRNA reductase N-terminal" evidence="17">
    <location>
        <begin position="7"/>
        <end position="157"/>
    </location>
</feature>
<dbReference type="SUPFAM" id="SSF69742">
    <property type="entry name" value="Glutamyl tRNA-reductase catalytic, N-terminal domain"/>
    <property type="match status" value="1"/>
</dbReference>
<evidence type="ECO:0000256" key="2">
    <source>
        <dbReference type="ARBA" id="ARBA00005916"/>
    </source>
</evidence>
<feature type="binding site" evidence="9 11">
    <location>
        <position position="110"/>
    </location>
    <ligand>
        <name>substrate</name>
    </ligand>
</feature>
<dbReference type="PANTHER" id="PTHR43013">
    <property type="entry name" value="GLUTAMYL-TRNA REDUCTASE"/>
    <property type="match status" value="1"/>
</dbReference>
<proteinExistence type="inferred from homology"/>
<dbReference type="NCBIfam" id="TIGR01035">
    <property type="entry name" value="hemA"/>
    <property type="match status" value="1"/>
</dbReference>
<dbReference type="RefSeq" id="WP_207680092.1">
    <property type="nucleotide sequence ID" value="NZ_CP061800.1"/>
</dbReference>
<evidence type="ECO:0000256" key="6">
    <source>
        <dbReference type="ARBA" id="ARBA00023244"/>
    </source>
</evidence>
<protein>
    <recommendedName>
        <fullName evidence="8 9">Glutamyl-tRNA reductase</fullName>
        <shortName evidence="9">GluTR</shortName>
        <ecNumber evidence="3 9">1.2.1.70</ecNumber>
    </recommendedName>
</protein>
<feature type="site" description="Important for activity" evidence="9 13">
    <location>
        <position position="100"/>
    </location>
</feature>
<dbReference type="PROSITE" id="PS00747">
    <property type="entry name" value="GLUTR"/>
    <property type="match status" value="1"/>
</dbReference>
<evidence type="ECO:0000313" key="18">
    <source>
        <dbReference type="EMBL" id="QTA92927.1"/>
    </source>
</evidence>
<dbReference type="Gene3D" id="3.40.50.720">
    <property type="entry name" value="NAD(P)-binding Rossmann-like Domain"/>
    <property type="match status" value="1"/>
</dbReference>
<comment type="subunit">
    <text evidence="9">Homodimer.</text>
</comment>
<dbReference type="HAMAP" id="MF_00087">
    <property type="entry name" value="Glu_tRNA_reductase"/>
    <property type="match status" value="1"/>
</dbReference>
<dbReference type="InterPro" id="IPR018214">
    <property type="entry name" value="GluRdtase_CS"/>
</dbReference>
<evidence type="ECO:0000256" key="1">
    <source>
        <dbReference type="ARBA" id="ARBA00005059"/>
    </source>
</evidence>
<dbReference type="InterPro" id="IPR015896">
    <property type="entry name" value="4pyrrol_synth_GluRdtase_dimer"/>
</dbReference>
<gene>
    <name evidence="9 18" type="primary">hemA</name>
    <name evidence="18" type="ORF">dnm_090200</name>
</gene>
<dbReference type="Pfam" id="PF00745">
    <property type="entry name" value="GlutR_dimer"/>
    <property type="match status" value="1"/>
</dbReference>
<dbReference type="PIRSF" id="PIRSF000445">
    <property type="entry name" value="4pyrrol_synth_GluRdtase"/>
    <property type="match status" value="1"/>
</dbReference>
<dbReference type="FunFam" id="3.30.460.30:FF:000001">
    <property type="entry name" value="Glutamyl-tRNA reductase"/>
    <property type="match status" value="1"/>
</dbReference>
<reference evidence="18" key="1">
    <citation type="journal article" date="2021" name="Microb. Physiol.">
        <title>Proteogenomic Insights into the Physiology of Marine, Sulfate-Reducing, Filamentous Desulfonema limicola and Desulfonema magnum.</title>
        <authorList>
            <person name="Schnaars V."/>
            <person name="Wohlbrand L."/>
            <person name="Scheve S."/>
            <person name="Hinrichs C."/>
            <person name="Reinhardt R."/>
            <person name="Rabus R."/>
        </authorList>
    </citation>
    <scope>NUCLEOTIDE SEQUENCE</scope>
    <source>
        <strain evidence="18">4be13</strain>
    </source>
</reference>
<dbReference type="GO" id="GO:0008883">
    <property type="term" value="F:glutamyl-tRNA reductase activity"/>
    <property type="evidence" value="ECO:0007669"/>
    <property type="project" value="UniProtKB-UniRule"/>
</dbReference>
<feature type="binding site" evidence="9 11">
    <location>
        <begin position="50"/>
        <end position="53"/>
    </location>
    <ligand>
        <name>substrate</name>
    </ligand>
</feature>
<keyword evidence="19" id="KW-1185">Reference proteome</keyword>
<sequence length="426" mass="47759">MFDIVLLGLNHKTAPVEIRECLAFSKDETAVALQAFQEHPSIIESIILSTCNRVEILITTESAPDAVEAARTYISEFKNIPVNEFEGSLYIHNGDEAVRHLFRVASSLDSMMVGEPQILGQIKDAYRTATLTKTSGVVLNRLLHKTFSVAKRVRTETGIGDHAVSISYAAIELGRKIFGTLEGKKVLLIGAGEMAELAVEHLIRNRAGDIFVANRTFERGLGLAKKFNGKAIRFEEITEYLKLADIIISSTGAADYVIRHDQVKGRMRVRKNRPLFFIDIAVPRDIDPGINRLSNAYVYDIDDLKGVIEENIEDRNREAIKAERIIDEAVISYHQWHESLEAVPTIVALRNKIDAIAKTEVQKTLNSLSHLPEHDCQAISRMTDALINKILHNPTLFLKNGNECHGDKSAYLDMTRKLFKLDEEDN</sequence>
<evidence type="ECO:0000256" key="11">
    <source>
        <dbReference type="PIRSR" id="PIRSR000445-2"/>
    </source>
</evidence>
<dbReference type="Pfam" id="PF01488">
    <property type="entry name" value="Shikimate_DH"/>
    <property type="match status" value="1"/>
</dbReference>
<evidence type="ECO:0000256" key="3">
    <source>
        <dbReference type="ARBA" id="ARBA00012970"/>
    </source>
</evidence>
<dbReference type="InterPro" id="IPR036453">
    <property type="entry name" value="GluRdtase_dimer_dom_sf"/>
</dbReference>
<feature type="binding site" evidence="9 11">
    <location>
        <begin position="115"/>
        <end position="117"/>
    </location>
    <ligand>
        <name>substrate</name>
    </ligand>
</feature>
<evidence type="ECO:0000256" key="9">
    <source>
        <dbReference type="HAMAP-Rule" id="MF_00087"/>
    </source>
</evidence>
<dbReference type="Pfam" id="PF05201">
    <property type="entry name" value="GlutR_N"/>
    <property type="match status" value="1"/>
</dbReference>
<dbReference type="SUPFAM" id="SSF51735">
    <property type="entry name" value="NAD(P)-binding Rossmann-fold domains"/>
    <property type="match status" value="1"/>
</dbReference>
<evidence type="ECO:0000259" key="16">
    <source>
        <dbReference type="Pfam" id="PF01488"/>
    </source>
</evidence>
<comment type="pathway">
    <text evidence="1 9 14">Porphyrin-containing compound metabolism; protoporphyrin-IX biosynthesis; 5-aminolevulinate from L-glutamyl-tRNA(Glu): step 1/2.</text>
</comment>
<evidence type="ECO:0000256" key="12">
    <source>
        <dbReference type="PIRSR" id="PIRSR000445-3"/>
    </source>
</evidence>
<feature type="active site" description="Nucleophile" evidence="9 10">
    <location>
        <position position="51"/>
    </location>
</feature>
<dbReference type="SUPFAM" id="SSF69075">
    <property type="entry name" value="Glutamyl tRNA-reductase dimerization domain"/>
    <property type="match status" value="1"/>
</dbReference>
<comment type="miscellaneous">
    <text evidence="9">During catalysis, the active site Cys acts as a nucleophile attacking the alpha-carbonyl group of tRNA-bound glutamate with the formation of a thioester intermediate between enzyme and glutamate, and the concomitant release of tRNA(Glu). The thioester intermediate is finally reduced by direct hydride transfer from NADPH, to form the product GSA.</text>
</comment>
<dbReference type="FunFam" id="3.40.50.720:FF:000031">
    <property type="entry name" value="Glutamyl-tRNA reductase"/>
    <property type="match status" value="1"/>
</dbReference>
<evidence type="ECO:0000256" key="8">
    <source>
        <dbReference type="ARBA" id="ARBA00068659"/>
    </source>
</evidence>
<dbReference type="CDD" id="cd05213">
    <property type="entry name" value="NAD_bind_Glutamyl_tRNA_reduct"/>
    <property type="match status" value="1"/>
</dbReference>
<dbReference type="EC" id="1.2.1.70" evidence="3 9"/>
<dbReference type="EMBL" id="CP061800">
    <property type="protein sequence ID" value="QTA92927.1"/>
    <property type="molecule type" value="Genomic_DNA"/>
</dbReference>
<comment type="domain">
    <text evidence="9">Possesses an unusual extended V-shaped dimeric structure with each monomer consisting of three distinct domains arranged along a curved 'spinal' alpha-helix. The N-terminal catalytic domain specifically recognizes the glutamate moiety of the substrate. The second domain is the NADPH-binding domain, and the third C-terminal domain is responsible for dimerization.</text>
</comment>
<comment type="similarity">
    <text evidence="2 9 14">Belongs to the glutamyl-tRNA reductase family.</text>
</comment>
<comment type="catalytic activity">
    <reaction evidence="7 9 14">
        <text>(S)-4-amino-5-oxopentanoate + tRNA(Glu) + NADP(+) = L-glutamyl-tRNA(Glu) + NADPH + H(+)</text>
        <dbReference type="Rhea" id="RHEA:12344"/>
        <dbReference type="Rhea" id="RHEA-COMP:9663"/>
        <dbReference type="Rhea" id="RHEA-COMP:9680"/>
        <dbReference type="ChEBI" id="CHEBI:15378"/>
        <dbReference type="ChEBI" id="CHEBI:57501"/>
        <dbReference type="ChEBI" id="CHEBI:57783"/>
        <dbReference type="ChEBI" id="CHEBI:58349"/>
        <dbReference type="ChEBI" id="CHEBI:78442"/>
        <dbReference type="ChEBI" id="CHEBI:78520"/>
        <dbReference type="EC" id="1.2.1.70"/>
    </reaction>
</comment>
<evidence type="ECO:0000256" key="14">
    <source>
        <dbReference type="RuleBase" id="RU000584"/>
    </source>
</evidence>
<feature type="domain" description="Tetrapyrrole biosynthesis glutamyl-tRNA reductase dimerisation" evidence="15">
    <location>
        <begin position="321"/>
        <end position="421"/>
    </location>
</feature>
<feature type="binding site" evidence="9 12">
    <location>
        <begin position="190"/>
        <end position="195"/>
    </location>
    <ligand>
        <name>NADP(+)</name>
        <dbReference type="ChEBI" id="CHEBI:58349"/>
    </ligand>
</feature>
<accession>A0A975BWR0</accession>
<dbReference type="GO" id="GO:0019353">
    <property type="term" value="P:protoporphyrinogen IX biosynthetic process from glutamate"/>
    <property type="evidence" value="ECO:0007669"/>
    <property type="project" value="TreeGrafter"/>
</dbReference>